<feature type="active site" description="Acyl-ester intermediate" evidence="7">
    <location>
        <position position="88"/>
    </location>
</feature>
<dbReference type="GO" id="GO:0009002">
    <property type="term" value="F:serine-type D-Ala-D-Ala carboxypeptidase activity"/>
    <property type="evidence" value="ECO:0007669"/>
    <property type="project" value="InterPro"/>
</dbReference>
<evidence type="ECO:0000256" key="5">
    <source>
        <dbReference type="ARBA" id="ARBA00022984"/>
    </source>
</evidence>
<proteinExistence type="inferred from homology"/>
<reference evidence="12 13" key="1">
    <citation type="journal article" date="2019" name="Emerg. Microbes Infect.">
        <title>Comprehensive subspecies identification of 175 nontuberculous mycobacteria species based on 7547 genomic profiles.</title>
        <authorList>
            <person name="Matsumoto Y."/>
            <person name="Kinjo T."/>
            <person name="Motooka D."/>
            <person name="Nabeya D."/>
            <person name="Jung N."/>
            <person name="Uechi K."/>
            <person name="Horii T."/>
            <person name="Iida T."/>
            <person name="Fujita J."/>
            <person name="Nakamura S."/>
        </authorList>
    </citation>
    <scope>NUCLEOTIDE SEQUENCE [LARGE SCALE GENOMIC DNA]</scope>
    <source>
        <strain evidence="12 13">JCM 12404</strain>
    </source>
</reference>
<keyword evidence="13" id="KW-1185">Reference proteome</keyword>
<feature type="domain" description="Peptidase S11 D-alanyl-D-alanine carboxypeptidase A N-terminal" evidence="11">
    <location>
        <begin position="58"/>
        <end position="276"/>
    </location>
</feature>
<dbReference type="EMBL" id="AP022569">
    <property type="protein sequence ID" value="BBX44013.1"/>
    <property type="molecule type" value="Genomic_DNA"/>
</dbReference>
<sequence>MDRFNTSQRHGRAIGPVLSVAMRMLLAAAAAALSLVITSSTAWADAGVQPVGSVPIPDGPAQTWLVADLDSGRVLAARDENLRHPPASTIKVLLALVALDELSLDSTVVADAADSQVECNCVGVKPGRSYTTRQLLDGLLLVSGNDAANTLAHMLGGPDATVAKMDAKAASLGAVNTHASTPSGLDGPGGSGWSTAHDLAVIFRAAMAKPVFAQITAEPSAMFPGDNGDHPIVNHDELLTRYPGAIGGKTGFTDAARKTFVGAAARGGRRLVVAMMYGLVREGGPTYWDQAGNLLDWGFALNPQSAIGAL</sequence>
<keyword evidence="2 10" id="KW-0732">Signal</keyword>
<keyword evidence="12" id="KW-0645">Protease</keyword>
<evidence type="ECO:0000256" key="9">
    <source>
        <dbReference type="RuleBase" id="RU004016"/>
    </source>
</evidence>
<evidence type="ECO:0000256" key="6">
    <source>
        <dbReference type="ARBA" id="ARBA00023316"/>
    </source>
</evidence>
<feature type="active site" description="Proton acceptor" evidence="7">
    <location>
        <position position="91"/>
    </location>
</feature>
<comment type="similarity">
    <text evidence="1 9">Belongs to the peptidase S11 family.</text>
</comment>
<dbReference type="GO" id="GO:0009252">
    <property type="term" value="P:peptidoglycan biosynthetic process"/>
    <property type="evidence" value="ECO:0007669"/>
    <property type="project" value="UniProtKB-KW"/>
</dbReference>
<dbReference type="KEGG" id="mcoo:MCOO_00280"/>
<dbReference type="InterPro" id="IPR012338">
    <property type="entry name" value="Beta-lactam/transpept-like"/>
</dbReference>
<keyword evidence="3" id="KW-0378">Hydrolase</keyword>
<dbReference type="GO" id="GO:0008360">
    <property type="term" value="P:regulation of cell shape"/>
    <property type="evidence" value="ECO:0007669"/>
    <property type="project" value="UniProtKB-KW"/>
</dbReference>
<evidence type="ECO:0000256" key="2">
    <source>
        <dbReference type="ARBA" id="ARBA00022729"/>
    </source>
</evidence>
<protein>
    <submittedName>
        <fullName evidence="12">D-alanyl-D-alanine carboxypeptidase</fullName>
    </submittedName>
</protein>
<feature type="binding site" evidence="8">
    <location>
        <position position="249"/>
    </location>
    <ligand>
        <name>substrate</name>
    </ligand>
</feature>
<evidence type="ECO:0000256" key="7">
    <source>
        <dbReference type="PIRSR" id="PIRSR618044-1"/>
    </source>
</evidence>
<evidence type="ECO:0000313" key="13">
    <source>
        <dbReference type="Proteomes" id="UP000465866"/>
    </source>
</evidence>
<organism evidence="12 13">
    <name type="scientific">Mycobacterium cookii</name>
    <dbReference type="NCBI Taxonomy" id="1775"/>
    <lineage>
        <taxon>Bacteria</taxon>
        <taxon>Bacillati</taxon>
        <taxon>Actinomycetota</taxon>
        <taxon>Actinomycetes</taxon>
        <taxon>Mycobacteriales</taxon>
        <taxon>Mycobacteriaceae</taxon>
        <taxon>Mycobacterium</taxon>
    </lineage>
</organism>
<dbReference type="PANTHER" id="PTHR21581">
    <property type="entry name" value="D-ALANYL-D-ALANINE CARBOXYPEPTIDASE"/>
    <property type="match status" value="1"/>
</dbReference>
<feature type="signal peptide" evidence="10">
    <location>
        <begin position="1"/>
        <end position="44"/>
    </location>
</feature>
<evidence type="ECO:0000256" key="3">
    <source>
        <dbReference type="ARBA" id="ARBA00022801"/>
    </source>
</evidence>
<evidence type="ECO:0000256" key="4">
    <source>
        <dbReference type="ARBA" id="ARBA00022960"/>
    </source>
</evidence>
<dbReference type="Pfam" id="PF00768">
    <property type="entry name" value="Peptidase_S11"/>
    <property type="match status" value="1"/>
</dbReference>
<keyword evidence="6" id="KW-0961">Cell wall biogenesis/degradation</keyword>
<feature type="chain" id="PRO_5029556362" evidence="10">
    <location>
        <begin position="45"/>
        <end position="310"/>
    </location>
</feature>
<evidence type="ECO:0000256" key="8">
    <source>
        <dbReference type="PIRSR" id="PIRSR618044-2"/>
    </source>
</evidence>
<dbReference type="InterPro" id="IPR018044">
    <property type="entry name" value="Peptidase_S11"/>
</dbReference>
<gene>
    <name evidence="12" type="primary">dacB2</name>
    <name evidence="12" type="ORF">MCOO_00280</name>
</gene>
<evidence type="ECO:0000256" key="1">
    <source>
        <dbReference type="ARBA" id="ARBA00007164"/>
    </source>
</evidence>
<keyword evidence="5" id="KW-0573">Peptidoglycan synthesis</keyword>
<dbReference type="GO" id="GO:0071555">
    <property type="term" value="P:cell wall organization"/>
    <property type="evidence" value="ECO:0007669"/>
    <property type="project" value="UniProtKB-KW"/>
</dbReference>
<dbReference type="SUPFAM" id="SSF56601">
    <property type="entry name" value="beta-lactamase/transpeptidase-like"/>
    <property type="match status" value="1"/>
</dbReference>
<evidence type="ECO:0000256" key="10">
    <source>
        <dbReference type="SAM" id="SignalP"/>
    </source>
</evidence>
<dbReference type="Gene3D" id="3.40.710.10">
    <property type="entry name" value="DD-peptidase/beta-lactamase superfamily"/>
    <property type="match status" value="1"/>
</dbReference>
<feature type="active site" evidence="7">
    <location>
        <position position="143"/>
    </location>
</feature>
<dbReference type="Proteomes" id="UP000465866">
    <property type="component" value="Chromosome"/>
</dbReference>
<keyword evidence="4" id="KW-0133">Cell shape</keyword>
<dbReference type="AlphaFoldDB" id="A0A7I7KPZ9"/>
<accession>A0A7I7KPZ9</accession>
<keyword evidence="12" id="KW-0121">Carboxypeptidase</keyword>
<evidence type="ECO:0000259" key="11">
    <source>
        <dbReference type="Pfam" id="PF00768"/>
    </source>
</evidence>
<dbReference type="PRINTS" id="PR00725">
    <property type="entry name" value="DADACBPTASE1"/>
</dbReference>
<dbReference type="InterPro" id="IPR001967">
    <property type="entry name" value="Peptidase_S11_N"/>
</dbReference>
<name>A0A7I7KPZ9_9MYCO</name>
<dbReference type="PANTHER" id="PTHR21581:SF33">
    <property type="entry name" value="D-ALANYL-D-ALANINE CARBOXYPEPTIDASE DACB"/>
    <property type="match status" value="1"/>
</dbReference>
<dbReference type="GO" id="GO:0006508">
    <property type="term" value="P:proteolysis"/>
    <property type="evidence" value="ECO:0007669"/>
    <property type="project" value="InterPro"/>
</dbReference>
<evidence type="ECO:0000313" key="12">
    <source>
        <dbReference type="EMBL" id="BBX44013.1"/>
    </source>
</evidence>